<dbReference type="GO" id="GO:0003677">
    <property type="term" value="F:DNA binding"/>
    <property type="evidence" value="ECO:0007669"/>
    <property type="project" value="InterPro"/>
</dbReference>
<evidence type="ECO:0000256" key="4">
    <source>
        <dbReference type="ARBA" id="ARBA00023195"/>
    </source>
</evidence>
<dbReference type="InterPro" id="IPR002104">
    <property type="entry name" value="Integrase_catalytic"/>
</dbReference>
<feature type="domain" description="Tyr recombinase" evidence="6">
    <location>
        <begin position="9"/>
        <end position="151"/>
    </location>
</feature>
<dbReference type="InterPro" id="IPR013762">
    <property type="entry name" value="Integrase-like_cat_sf"/>
</dbReference>
<evidence type="ECO:0000259" key="6">
    <source>
        <dbReference type="PROSITE" id="PS51898"/>
    </source>
</evidence>
<keyword evidence="2" id="KW-0229">DNA integration</keyword>
<keyword evidence="4" id="KW-1179">Viral genome integration</keyword>
<dbReference type="PANTHER" id="PTHR30629:SF2">
    <property type="entry name" value="PROPHAGE INTEGRASE INTS-RELATED"/>
    <property type="match status" value="1"/>
</dbReference>
<dbReference type="InterPro" id="IPR050808">
    <property type="entry name" value="Phage_Integrase"/>
</dbReference>
<dbReference type="Gene3D" id="1.10.443.10">
    <property type="entry name" value="Intergrase catalytic core"/>
    <property type="match status" value="1"/>
</dbReference>
<evidence type="ECO:0000256" key="1">
    <source>
        <dbReference type="ARBA" id="ARBA00008857"/>
    </source>
</evidence>
<gene>
    <name evidence="7" type="ORF">B1B_07943</name>
</gene>
<evidence type="ECO:0000313" key="7">
    <source>
        <dbReference type="EMBL" id="EQD60006.1"/>
    </source>
</evidence>
<accession>T1AHN5</accession>
<evidence type="ECO:0000256" key="3">
    <source>
        <dbReference type="ARBA" id="ARBA00023172"/>
    </source>
</evidence>
<sequence>AIPPAPKVHLASIKEPARVGELLRALHGYSGGPVVSAALKLVPLVFTRPGELRHAEWQEIDMDKAEWRIPAHKMKMRAPHIVPLSTQAIAILRDLQPLTGRGKYVFPSPRGAARCMSENAITVALRALGYDGQTMTGHGFRSMASTLLNEQ</sequence>
<dbReference type="SUPFAM" id="SSF56349">
    <property type="entry name" value="DNA breaking-rejoining enzymes"/>
    <property type="match status" value="1"/>
</dbReference>
<dbReference type="Pfam" id="PF00589">
    <property type="entry name" value="Phage_integrase"/>
    <property type="match status" value="1"/>
</dbReference>
<proteinExistence type="inferred from homology"/>
<dbReference type="CDD" id="cd00801">
    <property type="entry name" value="INT_P4_C"/>
    <property type="match status" value="1"/>
</dbReference>
<keyword evidence="3" id="KW-0233">DNA recombination</keyword>
<dbReference type="GO" id="GO:0006310">
    <property type="term" value="P:DNA recombination"/>
    <property type="evidence" value="ECO:0007669"/>
    <property type="project" value="UniProtKB-KW"/>
</dbReference>
<keyword evidence="5" id="KW-1160">Virus entry into host cell</keyword>
<feature type="non-terminal residue" evidence="7">
    <location>
        <position position="151"/>
    </location>
</feature>
<protein>
    <submittedName>
        <fullName evidence="7">Phage integrase family protein</fullName>
    </submittedName>
</protein>
<dbReference type="GO" id="GO:0015074">
    <property type="term" value="P:DNA integration"/>
    <property type="evidence" value="ECO:0007669"/>
    <property type="project" value="UniProtKB-KW"/>
</dbReference>
<dbReference type="GO" id="GO:0046718">
    <property type="term" value="P:symbiont entry into host cell"/>
    <property type="evidence" value="ECO:0007669"/>
    <property type="project" value="UniProtKB-KW"/>
</dbReference>
<dbReference type="PANTHER" id="PTHR30629">
    <property type="entry name" value="PROPHAGE INTEGRASE"/>
    <property type="match status" value="1"/>
</dbReference>
<evidence type="ECO:0000256" key="2">
    <source>
        <dbReference type="ARBA" id="ARBA00022908"/>
    </source>
</evidence>
<comment type="similarity">
    <text evidence="1">Belongs to the 'phage' integrase family.</text>
</comment>
<organism evidence="7">
    <name type="scientific">mine drainage metagenome</name>
    <dbReference type="NCBI Taxonomy" id="410659"/>
    <lineage>
        <taxon>unclassified sequences</taxon>
        <taxon>metagenomes</taxon>
        <taxon>ecological metagenomes</taxon>
    </lineage>
</organism>
<dbReference type="InterPro" id="IPR011010">
    <property type="entry name" value="DNA_brk_join_enz"/>
</dbReference>
<reference evidence="7" key="1">
    <citation type="submission" date="2013-08" db="EMBL/GenBank/DDBJ databases">
        <authorList>
            <person name="Mendez C."/>
            <person name="Richter M."/>
            <person name="Ferrer M."/>
            <person name="Sanchez J."/>
        </authorList>
    </citation>
    <scope>NUCLEOTIDE SEQUENCE</scope>
</reference>
<dbReference type="GO" id="GO:0044826">
    <property type="term" value="P:viral genome integration into host DNA"/>
    <property type="evidence" value="ECO:0007669"/>
    <property type="project" value="UniProtKB-KW"/>
</dbReference>
<reference evidence="7" key="2">
    <citation type="journal article" date="2014" name="ISME J.">
        <title>Microbial stratification in low pH oxic and suboxic macroscopic growths along an acid mine drainage.</title>
        <authorList>
            <person name="Mendez-Garcia C."/>
            <person name="Mesa V."/>
            <person name="Sprenger R.R."/>
            <person name="Richter M."/>
            <person name="Diez M.S."/>
            <person name="Solano J."/>
            <person name="Bargiela R."/>
            <person name="Golyshina O.V."/>
            <person name="Manteca A."/>
            <person name="Ramos J.L."/>
            <person name="Gallego J.R."/>
            <person name="Llorente I."/>
            <person name="Martins Dos Santos V.A."/>
            <person name="Jensen O.N."/>
            <person name="Pelaez A.I."/>
            <person name="Sanchez J."/>
            <person name="Ferrer M."/>
        </authorList>
    </citation>
    <scope>NUCLEOTIDE SEQUENCE</scope>
</reference>
<dbReference type="AlphaFoldDB" id="T1AHN5"/>
<name>T1AHN5_9ZZZZ</name>
<dbReference type="PROSITE" id="PS51898">
    <property type="entry name" value="TYR_RECOMBINASE"/>
    <property type="match status" value="1"/>
</dbReference>
<evidence type="ECO:0000256" key="5">
    <source>
        <dbReference type="ARBA" id="ARBA00023296"/>
    </source>
</evidence>
<comment type="caution">
    <text evidence="7">The sequence shown here is derived from an EMBL/GenBank/DDBJ whole genome shotgun (WGS) entry which is preliminary data.</text>
</comment>
<dbReference type="EMBL" id="AUZY01005108">
    <property type="protein sequence ID" value="EQD60006.1"/>
    <property type="molecule type" value="Genomic_DNA"/>
</dbReference>
<dbReference type="GO" id="GO:0075713">
    <property type="term" value="P:establishment of integrated proviral latency"/>
    <property type="evidence" value="ECO:0007669"/>
    <property type="project" value="UniProtKB-KW"/>
</dbReference>
<feature type="non-terminal residue" evidence="7">
    <location>
        <position position="1"/>
    </location>
</feature>